<evidence type="ECO:0000259" key="2">
    <source>
        <dbReference type="Pfam" id="PF04092"/>
    </source>
</evidence>
<dbReference type="EMBL" id="LN714480">
    <property type="protein sequence ID" value="CEL65737.1"/>
    <property type="molecule type" value="Genomic_DNA"/>
</dbReference>
<dbReference type="InParanoid" id="F0VDI7"/>
<name>F0VDI7_NEOCL</name>
<dbReference type="GO" id="GO:0016020">
    <property type="term" value="C:membrane"/>
    <property type="evidence" value="ECO:0007669"/>
    <property type="project" value="InterPro"/>
</dbReference>
<dbReference type="GeneID" id="13444331"/>
<dbReference type="EMBL" id="FR823387">
    <property type="protein sequence ID" value="CBZ51780.1"/>
    <property type="molecule type" value="Genomic_DNA"/>
</dbReference>
<reference evidence="4" key="4">
    <citation type="journal article" date="2015" name="PLoS ONE">
        <title>Comprehensive Evaluation of Toxoplasma gondii VEG and Neospora caninum LIV Genomes with Tachyzoite Stage Transcriptome and Proteome Defines Novel Transcript Features.</title>
        <authorList>
            <person name="Ramaprasad A."/>
            <person name="Mourier T."/>
            <person name="Naeem R."/>
            <person name="Malas T.B."/>
            <person name="Moussa E."/>
            <person name="Panigrahi A."/>
            <person name="Vermont S.J."/>
            <person name="Otto T.D."/>
            <person name="Wastling J."/>
            <person name="Pain A."/>
        </authorList>
    </citation>
    <scope>NUCLEOTIDE SEQUENCE</scope>
    <source>
        <strain evidence="4">Liverpool</strain>
    </source>
</reference>
<feature type="domain" description="SRS" evidence="2">
    <location>
        <begin position="38"/>
        <end position="166"/>
    </location>
</feature>
<feature type="signal peptide" evidence="1">
    <location>
        <begin position="1"/>
        <end position="20"/>
    </location>
</feature>
<organism evidence="3 5">
    <name type="scientific">Neospora caninum (strain Liverpool)</name>
    <dbReference type="NCBI Taxonomy" id="572307"/>
    <lineage>
        <taxon>Eukaryota</taxon>
        <taxon>Sar</taxon>
        <taxon>Alveolata</taxon>
        <taxon>Apicomplexa</taxon>
        <taxon>Conoidasida</taxon>
        <taxon>Coccidia</taxon>
        <taxon>Eucoccidiorida</taxon>
        <taxon>Eimeriorina</taxon>
        <taxon>Sarcocystidae</taxon>
        <taxon>Neospora</taxon>
    </lineage>
</organism>
<dbReference type="eggNOG" id="ENOG502TMQP">
    <property type="taxonomic scope" value="Eukaryota"/>
</dbReference>
<evidence type="ECO:0000313" key="5">
    <source>
        <dbReference type="Proteomes" id="UP000007494"/>
    </source>
</evidence>
<dbReference type="InterPro" id="IPR036755">
    <property type="entry name" value="SRS_dom_sf"/>
</dbReference>
<feature type="chain" id="PRO_5007655167" evidence="1">
    <location>
        <begin position="21"/>
        <end position="191"/>
    </location>
</feature>
<reference evidence="3" key="1">
    <citation type="submission" date="2011-02" db="EMBL/GenBank/DDBJ databases">
        <authorList>
            <person name="Aslett M."/>
        </authorList>
    </citation>
    <scope>NUCLEOTIDE SEQUENCE</scope>
    <source>
        <strain evidence="3">Liverpool</strain>
    </source>
</reference>
<proteinExistence type="predicted"/>
<dbReference type="InterPro" id="IPR007226">
    <property type="entry name" value="SRS_dom"/>
</dbReference>
<evidence type="ECO:0000256" key="1">
    <source>
        <dbReference type="SAM" id="SignalP"/>
    </source>
</evidence>
<dbReference type="Proteomes" id="UP000007494">
    <property type="component" value="Chromosome VI"/>
</dbReference>
<reference evidence="5" key="3">
    <citation type="journal article" date="2012" name="PLoS Pathog.">
        <title>Comparative genomics of the apicomplexan parasites Toxoplasma gondii and Neospora caninum: Coccidia differing in host range and transmission strategy.</title>
        <authorList>
            <person name="Reid A.J."/>
            <person name="Vermont S.J."/>
            <person name="Cotton J.A."/>
            <person name="Harris D."/>
            <person name="Hill-Cawthorne G.A."/>
            <person name="Konen-Waisman S."/>
            <person name="Latham S.M."/>
            <person name="Mourier T."/>
            <person name="Norton R."/>
            <person name="Quail M.A."/>
            <person name="Sanders M."/>
            <person name="Shanmugam D."/>
            <person name="Sohal A."/>
            <person name="Wasmuth J.D."/>
            <person name="Brunk B."/>
            <person name="Grigg M.E."/>
            <person name="Howard J.C."/>
            <person name="Parkinson J."/>
            <person name="Roos D.S."/>
            <person name="Trees A.J."/>
            <person name="Berriman M."/>
            <person name="Pain A."/>
            <person name="Wastling J.M."/>
        </authorList>
    </citation>
    <scope>NUCLEOTIDE SEQUENCE [LARGE SCALE GENOMIC DNA]</scope>
    <source>
        <strain evidence="5">Liverpool</strain>
    </source>
</reference>
<evidence type="ECO:0000313" key="4">
    <source>
        <dbReference type="EMBL" id="CEL65737.1"/>
    </source>
</evidence>
<reference evidence="3" key="2">
    <citation type="submission" date="2011-03" db="EMBL/GenBank/DDBJ databases">
        <title>Comparative genomics and transcriptomics of Neospora caninum and Toxoplasma gondii.</title>
        <authorList>
            <person name="Reid A.J."/>
            <person name="Sohal A."/>
            <person name="Harris D."/>
            <person name="Quail M."/>
            <person name="Sanders M."/>
            <person name="Berriman M."/>
            <person name="Wastling J.M."/>
            <person name="Pain A."/>
        </authorList>
    </citation>
    <scope>NUCLEOTIDE SEQUENCE</scope>
    <source>
        <strain evidence="3">Liverpool</strain>
    </source>
</reference>
<keyword evidence="5" id="KW-1185">Reference proteome</keyword>
<dbReference type="Gene3D" id="2.60.40.1320">
    <property type="entry name" value="SRS domain"/>
    <property type="match status" value="1"/>
</dbReference>
<protein>
    <submittedName>
        <fullName evidence="4">SAG-related sequence SRS22I</fullName>
    </submittedName>
</protein>
<dbReference type="OrthoDB" id="332820at2759"/>
<sequence length="191" mass="20132">MKFSLVTLGALALSAQQASALRGKSTQAAFARQGDNIPTCEKDPLSFNFTEPGQSFVFQCKEVTHKSLKPAYDPKAPQMYAEHESLATLSDILPGATFVNVTALNPAKSRASGDTKVGVFNFTIPVLPPEEHDLHVICSSAAPAGTPGAAARLEEEEQKCTVNFHVMSSAVRPVMAAGAVTAALASLLQFA</sequence>
<dbReference type="OMA" id="MYCRETE"/>
<keyword evidence="1" id="KW-0732">Signal</keyword>
<gene>
    <name evidence="4" type="ORF">BN1204_015720</name>
    <name evidence="3" type="ORF">NCLIV_015720</name>
</gene>
<accession>F0VDI7</accession>
<evidence type="ECO:0000313" key="3">
    <source>
        <dbReference type="EMBL" id="CBZ51780.1"/>
    </source>
</evidence>
<dbReference type="RefSeq" id="XP_003881813.1">
    <property type="nucleotide sequence ID" value="XM_003881764.1"/>
</dbReference>
<dbReference type="Pfam" id="PF04092">
    <property type="entry name" value="SAG"/>
    <property type="match status" value="1"/>
</dbReference>
<dbReference type="VEuPathDB" id="ToxoDB:NCLIV_015720"/>
<dbReference type="AlphaFoldDB" id="F0VDI7"/>